<dbReference type="CDD" id="cd00130">
    <property type="entry name" value="PAS"/>
    <property type="match status" value="2"/>
</dbReference>
<dbReference type="SUPFAM" id="SSF55785">
    <property type="entry name" value="PYP-like sensor domain (PAS domain)"/>
    <property type="match status" value="2"/>
</dbReference>
<sequence>MHFEKGTISSASFLQLLESIPVATLLVNRRGEISYANSEAESLLGFEPQALINKSIETIIPERFHIKHSRYLSTYFDAPAKRKMGFGQTLYAVRNDGKEIPVEIGLNPFDLDSNSSVVVSLVDLSVRQEATRILINSVALAPYGVLLIGQNGKILHVNEALCKSFGYMESEMIGMSVESLLPERYRQHHKSLRASYSQTPVMRTMGEGRDLTALHKDGREFPVEIGLSPIDVDSKTA</sequence>
<feature type="domain" description="PAS" evidence="1">
    <location>
        <begin position="127"/>
        <end position="199"/>
    </location>
</feature>
<dbReference type="RefSeq" id="WP_208843813.1">
    <property type="nucleotide sequence ID" value="NZ_CP072133.1"/>
</dbReference>
<dbReference type="InterPro" id="IPR052994">
    <property type="entry name" value="Tiny_macrocysts_regulators"/>
</dbReference>
<accession>A0A975HLK6</accession>
<evidence type="ECO:0000313" key="3">
    <source>
        <dbReference type="Proteomes" id="UP000664904"/>
    </source>
</evidence>
<dbReference type="KEGG" id="pxi:J5O05_04715"/>
<dbReference type="Pfam" id="PF00989">
    <property type="entry name" value="PAS"/>
    <property type="match status" value="1"/>
</dbReference>
<organism evidence="2 3">
    <name type="scientific">Pseudoalteromonas xiamenensis</name>
    <dbReference type="NCBI Taxonomy" id="882626"/>
    <lineage>
        <taxon>Bacteria</taxon>
        <taxon>Pseudomonadati</taxon>
        <taxon>Pseudomonadota</taxon>
        <taxon>Gammaproteobacteria</taxon>
        <taxon>Alteromonadales</taxon>
        <taxon>Pseudoalteromonadaceae</taxon>
        <taxon>Pseudoalteromonas</taxon>
    </lineage>
</organism>
<evidence type="ECO:0000313" key="2">
    <source>
        <dbReference type="EMBL" id="QTH72191.1"/>
    </source>
</evidence>
<dbReference type="InterPro" id="IPR035965">
    <property type="entry name" value="PAS-like_dom_sf"/>
</dbReference>
<name>A0A975HLK6_9GAMM</name>
<dbReference type="Gene3D" id="3.30.450.20">
    <property type="entry name" value="PAS domain"/>
    <property type="match status" value="2"/>
</dbReference>
<feature type="domain" description="PAS" evidence="1">
    <location>
        <begin position="9"/>
        <end position="62"/>
    </location>
</feature>
<reference evidence="2" key="1">
    <citation type="submission" date="2021-03" db="EMBL/GenBank/DDBJ databases">
        <title>Complete Genome of Pseudoalteromonas xiamenensis STKMTI.2, a new potential marine bacterium producing anti-Vibrio compounds.</title>
        <authorList>
            <person name="Handayani D.P."/>
            <person name="Isnansetyo A."/>
            <person name="Istiqomah I."/>
            <person name="Jumina J."/>
        </authorList>
    </citation>
    <scope>NUCLEOTIDE SEQUENCE</scope>
    <source>
        <strain evidence="2">STKMTI.2</strain>
    </source>
</reference>
<dbReference type="EMBL" id="CP072133">
    <property type="protein sequence ID" value="QTH72191.1"/>
    <property type="molecule type" value="Genomic_DNA"/>
</dbReference>
<dbReference type="NCBIfam" id="TIGR00229">
    <property type="entry name" value="sensory_box"/>
    <property type="match status" value="2"/>
</dbReference>
<dbReference type="InterPro" id="IPR013767">
    <property type="entry name" value="PAS_fold"/>
</dbReference>
<dbReference type="PANTHER" id="PTHR31600:SF2">
    <property type="entry name" value="GAMETE ENRICHED GENE 10 PROTEIN-RELATED"/>
    <property type="match status" value="1"/>
</dbReference>
<evidence type="ECO:0000259" key="1">
    <source>
        <dbReference type="PROSITE" id="PS50112"/>
    </source>
</evidence>
<dbReference type="GO" id="GO:0006355">
    <property type="term" value="P:regulation of DNA-templated transcription"/>
    <property type="evidence" value="ECO:0007669"/>
    <property type="project" value="InterPro"/>
</dbReference>
<proteinExistence type="predicted"/>
<dbReference type="AlphaFoldDB" id="A0A975HLK6"/>
<dbReference type="Pfam" id="PF13426">
    <property type="entry name" value="PAS_9"/>
    <property type="match status" value="1"/>
</dbReference>
<protein>
    <submittedName>
        <fullName evidence="2">PAS domain S-box protein</fullName>
    </submittedName>
</protein>
<dbReference type="PROSITE" id="PS50112">
    <property type="entry name" value="PAS"/>
    <property type="match status" value="2"/>
</dbReference>
<dbReference type="InterPro" id="IPR000014">
    <property type="entry name" value="PAS"/>
</dbReference>
<dbReference type="PANTHER" id="PTHR31600">
    <property type="entry name" value="TINY MACROCYSTS PROTEIN B-RELATED"/>
    <property type="match status" value="1"/>
</dbReference>
<gene>
    <name evidence="2" type="ORF">J5O05_04715</name>
</gene>
<dbReference type="Proteomes" id="UP000664904">
    <property type="component" value="Chromosome"/>
</dbReference>
<keyword evidence="3" id="KW-1185">Reference proteome</keyword>
<dbReference type="SMART" id="SM00091">
    <property type="entry name" value="PAS"/>
    <property type="match status" value="2"/>
</dbReference>